<dbReference type="PANTHER" id="PTHR42760">
    <property type="entry name" value="SHORT-CHAIN DEHYDROGENASES/REDUCTASES FAMILY MEMBER"/>
    <property type="match status" value="1"/>
</dbReference>
<dbReference type="FunFam" id="3.40.50.720:FF:000084">
    <property type="entry name" value="Short-chain dehydrogenase reductase"/>
    <property type="match status" value="1"/>
</dbReference>
<keyword evidence="2" id="KW-0560">Oxidoreductase</keyword>
<accession>A0A518DV78</accession>
<dbReference type="PRINTS" id="PR00081">
    <property type="entry name" value="GDHRDH"/>
</dbReference>
<dbReference type="InterPro" id="IPR036291">
    <property type="entry name" value="NAD(P)-bd_dom_sf"/>
</dbReference>
<name>A0A518DV78_9BACT</name>
<protein>
    <submittedName>
        <fullName evidence="2">3-oxoacyl-[acyl-carrier-protein] reductase FabG</fullName>
        <ecNumber evidence="2">1.1.1.100</ecNumber>
    </submittedName>
</protein>
<keyword evidence="3" id="KW-1185">Reference proteome</keyword>
<sequence>MSPPTLTHSTVLAGQVAVVTGSSSGVGQAIALQLAAAGADVLVHGRANPAGAEETAAQIAEGGRQSKVVLADVSLPEDCERLVETAWAWQDRVDIWVNNAGADVLTGPAAELSFAEKFELLWQVDVQGTVRLSRAIGRRLQQQGQGVILNVGWDQAELGMAGDSGEMFSAVKAAVMAFSRSLAKSLAPQVRVNCLAPGWIETAWGEQASDYWRDRAQREALRGRWGKPSDVAAAACFLASDAADFITGHVLPVNGGFAGARDKP</sequence>
<dbReference type="InterPro" id="IPR002347">
    <property type="entry name" value="SDR_fam"/>
</dbReference>
<dbReference type="RefSeq" id="WP_145054441.1">
    <property type="nucleotide sequence ID" value="NZ_CP036433.1"/>
</dbReference>
<dbReference type="GO" id="GO:0004316">
    <property type="term" value="F:3-oxoacyl-[acyl-carrier-protein] reductase (NADPH) activity"/>
    <property type="evidence" value="ECO:0007669"/>
    <property type="project" value="UniProtKB-EC"/>
</dbReference>
<dbReference type="EC" id="1.1.1.100" evidence="2"/>
<dbReference type="PANTHER" id="PTHR42760:SF40">
    <property type="entry name" value="3-OXOACYL-[ACYL-CARRIER-PROTEIN] REDUCTASE, CHLOROPLASTIC"/>
    <property type="match status" value="1"/>
</dbReference>
<evidence type="ECO:0000313" key="3">
    <source>
        <dbReference type="Proteomes" id="UP000317648"/>
    </source>
</evidence>
<dbReference type="AlphaFoldDB" id="A0A518DV78"/>
<organism evidence="2 3">
    <name type="scientific">Lignipirellula cremea</name>
    <dbReference type="NCBI Taxonomy" id="2528010"/>
    <lineage>
        <taxon>Bacteria</taxon>
        <taxon>Pseudomonadati</taxon>
        <taxon>Planctomycetota</taxon>
        <taxon>Planctomycetia</taxon>
        <taxon>Pirellulales</taxon>
        <taxon>Pirellulaceae</taxon>
        <taxon>Lignipirellula</taxon>
    </lineage>
</organism>
<gene>
    <name evidence="2" type="primary">fabG_7</name>
    <name evidence="2" type="ORF">Pla8534_35560</name>
</gene>
<evidence type="ECO:0000313" key="2">
    <source>
        <dbReference type="EMBL" id="QDU95739.1"/>
    </source>
</evidence>
<comment type="similarity">
    <text evidence="1">Belongs to the short-chain dehydrogenases/reductases (SDR) family.</text>
</comment>
<dbReference type="GO" id="GO:0030497">
    <property type="term" value="P:fatty acid elongation"/>
    <property type="evidence" value="ECO:0007669"/>
    <property type="project" value="TreeGrafter"/>
</dbReference>
<dbReference type="Pfam" id="PF13561">
    <property type="entry name" value="adh_short_C2"/>
    <property type="match status" value="1"/>
</dbReference>
<evidence type="ECO:0000256" key="1">
    <source>
        <dbReference type="ARBA" id="ARBA00006484"/>
    </source>
</evidence>
<dbReference type="OrthoDB" id="248827at2"/>
<dbReference type="EMBL" id="CP036433">
    <property type="protein sequence ID" value="QDU95739.1"/>
    <property type="molecule type" value="Genomic_DNA"/>
</dbReference>
<dbReference type="Gene3D" id="3.40.50.720">
    <property type="entry name" value="NAD(P)-binding Rossmann-like Domain"/>
    <property type="match status" value="1"/>
</dbReference>
<dbReference type="SUPFAM" id="SSF51735">
    <property type="entry name" value="NAD(P)-binding Rossmann-fold domains"/>
    <property type="match status" value="1"/>
</dbReference>
<reference evidence="2 3" key="1">
    <citation type="submission" date="2019-02" db="EMBL/GenBank/DDBJ databases">
        <title>Deep-cultivation of Planctomycetes and their phenomic and genomic characterization uncovers novel biology.</title>
        <authorList>
            <person name="Wiegand S."/>
            <person name="Jogler M."/>
            <person name="Boedeker C."/>
            <person name="Pinto D."/>
            <person name="Vollmers J."/>
            <person name="Rivas-Marin E."/>
            <person name="Kohn T."/>
            <person name="Peeters S.H."/>
            <person name="Heuer A."/>
            <person name="Rast P."/>
            <person name="Oberbeckmann S."/>
            <person name="Bunk B."/>
            <person name="Jeske O."/>
            <person name="Meyerdierks A."/>
            <person name="Storesund J.E."/>
            <person name="Kallscheuer N."/>
            <person name="Luecker S."/>
            <person name="Lage O.M."/>
            <person name="Pohl T."/>
            <person name="Merkel B.J."/>
            <person name="Hornburger P."/>
            <person name="Mueller R.-W."/>
            <person name="Bruemmer F."/>
            <person name="Labrenz M."/>
            <person name="Spormann A.M."/>
            <person name="Op den Camp H."/>
            <person name="Overmann J."/>
            <person name="Amann R."/>
            <person name="Jetten M.S.M."/>
            <person name="Mascher T."/>
            <person name="Medema M.H."/>
            <person name="Devos D.P."/>
            <person name="Kaster A.-K."/>
            <person name="Ovreas L."/>
            <person name="Rohde M."/>
            <person name="Galperin M.Y."/>
            <person name="Jogler C."/>
        </authorList>
    </citation>
    <scope>NUCLEOTIDE SEQUENCE [LARGE SCALE GENOMIC DNA]</scope>
    <source>
        <strain evidence="2 3">Pla85_3_4</strain>
    </source>
</reference>
<dbReference type="KEGG" id="lcre:Pla8534_35560"/>
<dbReference type="Proteomes" id="UP000317648">
    <property type="component" value="Chromosome"/>
</dbReference>
<dbReference type="PRINTS" id="PR00080">
    <property type="entry name" value="SDRFAMILY"/>
</dbReference>
<proteinExistence type="inferred from homology"/>
<dbReference type="CDD" id="cd05233">
    <property type="entry name" value="SDR_c"/>
    <property type="match status" value="1"/>
</dbReference>